<keyword evidence="2" id="KW-1185">Reference proteome</keyword>
<dbReference type="Gene3D" id="3.40.50.300">
    <property type="entry name" value="P-loop containing nucleotide triphosphate hydrolases"/>
    <property type="match status" value="1"/>
</dbReference>
<evidence type="ECO:0000313" key="2">
    <source>
        <dbReference type="Proteomes" id="UP000799444"/>
    </source>
</evidence>
<dbReference type="AlphaFoldDB" id="A0A9P4R4H8"/>
<dbReference type="OrthoDB" id="3524701at2759"/>
<evidence type="ECO:0000313" key="1">
    <source>
        <dbReference type="EMBL" id="KAF2738594.1"/>
    </source>
</evidence>
<name>A0A9P4R4H8_9PLEO</name>
<dbReference type="Proteomes" id="UP000799444">
    <property type="component" value="Unassembled WGS sequence"/>
</dbReference>
<proteinExistence type="predicted"/>
<sequence length="123" mass="14025">GGIDMLELETLEKEGNASYSKAFNFLKERKQPLFFYAPQNWVILTDETSAIDGILLILTPNQLHEQLEIIADQVRDMAEYAKKGKAIVLINKMDEQGWSTTVFDDTVVKAKASLKDFGWEIER</sequence>
<dbReference type="InterPro" id="IPR027417">
    <property type="entry name" value="P-loop_NTPase"/>
</dbReference>
<feature type="non-terminal residue" evidence="1">
    <location>
        <position position="1"/>
    </location>
</feature>
<organism evidence="1 2">
    <name type="scientific">Polyplosphaeria fusca</name>
    <dbReference type="NCBI Taxonomy" id="682080"/>
    <lineage>
        <taxon>Eukaryota</taxon>
        <taxon>Fungi</taxon>
        <taxon>Dikarya</taxon>
        <taxon>Ascomycota</taxon>
        <taxon>Pezizomycotina</taxon>
        <taxon>Dothideomycetes</taxon>
        <taxon>Pleosporomycetidae</taxon>
        <taxon>Pleosporales</taxon>
        <taxon>Tetraplosphaeriaceae</taxon>
        <taxon>Polyplosphaeria</taxon>
    </lineage>
</organism>
<reference evidence="1" key="1">
    <citation type="journal article" date="2020" name="Stud. Mycol.">
        <title>101 Dothideomycetes genomes: a test case for predicting lifestyles and emergence of pathogens.</title>
        <authorList>
            <person name="Haridas S."/>
            <person name="Albert R."/>
            <person name="Binder M."/>
            <person name="Bloem J."/>
            <person name="Labutti K."/>
            <person name="Salamov A."/>
            <person name="Andreopoulos B."/>
            <person name="Baker S."/>
            <person name="Barry K."/>
            <person name="Bills G."/>
            <person name="Bluhm B."/>
            <person name="Cannon C."/>
            <person name="Castanera R."/>
            <person name="Culley D."/>
            <person name="Daum C."/>
            <person name="Ezra D."/>
            <person name="Gonzalez J."/>
            <person name="Henrissat B."/>
            <person name="Kuo A."/>
            <person name="Liang C."/>
            <person name="Lipzen A."/>
            <person name="Lutzoni F."/>
            <person name="Magnuson J."/>
            <person name="Mondo S."/>
            <person name="Nolan M."/>
            <person name="Ohm R."/>
            <person name="Pangilinan J."/>
            <person name="Park H.-J."/>
            <person name="Ramirez L."/>
            <person name="Alfaro M."/>
            <person name="Sun H."/>
            <person name="Tritt A."/>
            <person name="Yoshinaga Y."/>
            <person name="Zwiers L.-H."/>
            <person name="Turgeon B."/>
            <person name="Goodwin S."/>
            <person name="Spatafora J."/>
            <person name="Crous P."/>
            <person name="Grigoriev I."/>
        </authorList>
    </citation>
    <scope>NUCLEOTIDE SEQUENCE</scope>
    <source>
        <strain evidence="1">CBS 125425</strain>
    </source>
</reference>
<gene>
    <name evidence="1" type="ORF">EJ04DRAFT_428739</name>
</gene>
<comment type="caution">
    <text evidence="1">The sequence shown here is derived from an EMBL/GenBank/DDBJ whole genome shotgun (WGS) entry which is preliminary data.</text>
</comment>
<accession>A0A9P4R4H8</accession>
<protein>
    <submittedName>
        <fullName evidence="1">Uncharacterized protein</fullName>
    </submittedName>
</protein>
<dbReference type="EMBL" id="ML996108">
    <property type="protein sequence ID" value="KAF2738594.1"/>
    <property type="molecule type" value="Genomic_DNA"/>
</dbReference>